<dbReference type="STRING" id="860235.AOZ06_04540"/>
<feature type="transmembrane region" description="Helical" evidence="1">
    <location>
        <begin position="158"/>
        <end position="185"/>
    </location>
</feature>
<feature type="transmembrane region" description="Helical" evidence="1">
    <location>
        <begin position="386"/>
        <end position="402"/>
    </location>
</feature>
<keyword evidence="1" id="KW-0812">Transmembrane</keyword>
<dbReference type="AlphaFoldDB" id="A0A0N9I8E6"/>
<accession>A0A0N9I8E6</accession>
<feature type="transmembrane region" description="Helical" evidence="1">
    <location>
        <begin position="42"/>
        <end position="61"/>
    </location>
</feature>
<dbReference type="KEGG" id="kphy:AOZ06_04540"/>
<protein>
    <recommendedName>
        <fullName evidence="4">Glycosyltransferase RgtA/B/C/D-like domain-containing protein</fullName>
    </recommendedName>
</protein>
<feature type="transmembrane region" description="Helical" evidence="1">
    <location>
        <begin position="323"/>
        <end position="343"/>
    </location>
</feature>
<keyword evidence="1" id="KW-1133">Transmembrane helix</keyword>
<feature type="transmembrane region" description="Helical" evidence="1">
    <location>
        <begin position="409"/>
        <end position="426"/>
    </location>
</feature>
<evidence type="ECO:0000256" key="1">
    <source>
        <dbReference type="SAM" id="Phobius"/>
    </source>
</evidence>
<keyword evidence="1" id="KW-0472">Membrane</keyword>
<evidence type="ECO:0000313" key="2">
    <source>
        <dbReference type="EMBL" id="ALG14547.1"/>
    </source>
</evidence>
<dbReference type="Proteomes" id="UP000063699">
    <property type="component" value="Chromosome"/>
</dbReference>
<dbReference type="OrthoDB" id="5242248at2"/>
<feature type="transmembrane region" description="Helical" evidence="1">
    <location>
        <begin position="355"/>
        <end position="374"/>
    </location>
</feature>
<evidence type="ECO:0008006" key="4">
    <source>
        <dbReference type="Google" id="ProtNLM"/>
    </source>
</evidence>
<sequence length="429" mass="46000">MLAVFAGIVLVVTTALIGWRLIDERVDIFLWFPPLLAGWEPHIGPGTGPALVTAALIVLYGPRCAQRMGWRGLLAAAWAASAAWTMFLALVDGYQRGIADRLTSRDEYLHDVWRVDDIPRMLREFSGHILTDQPDHWTTHVGAHPPGAFLLFVWLDRIGLGGGGAAGIVCVLLGASACVAVAVTLRAVGREDFARTVLPFSVLLPGAVWVGVSADGVLAAVLAWSVALLAIGVTRRGWRADLAAVVGGMLFGFAVHLSYGLVLGGLLVLAVLALSPRWRPALFAALGVVIVVAVFVASGFWWFTGYQLTTIIYADSITKTRPYSYFLWANLAATLFVIGPATVAGLRRTAARPHILGKAAGLLVAAALVAILVADVSGMSKGEVERIWLPFAVWLIVACGALPEAQRRWWLTGQALLALLVNHLLFTPW</sequence>
<evidence type="ECO:0000313" key="3">
    <source>
        <dbReference type="Proteomes" id="UP000063699"/>
    </source>
</evidence>
<feature type="transmembrane region" description="Helical" evidence="1">
    <location>
        <begin position="73"/>
        <end position="91"/>
    </location>
</feature>
<reference evidence="2 3" key="1">
    <citation type="submission" date="2015-07" db="EMBL/GenBank/DDBJ databases">
        <title>Genome sequencing of Kibdelosporangium phytohabitans.</title>
        <authorList>
            <person name="Qin S."/>
            <person name="Xing K."/>
        </authorList>
    </citation>
    <scope>NUCLEOTIDE SEQUENCE [LARGE SCALE GENOMIC DNA]</scope>
    <source>
        <strain evidence="2 3">KLBMP1111</strain>
    </source>
</reference>
<feature type="transmembrane region" description="Helical" evidence="1">
    <location>
        <begin position="197"/>
        <end position="230"/>
    </location>
</feature>
<proteinExistence type="predicted"/>
<organism evidence="2 3">
    <name type="scientific">Kibdelosporangium phytohabitans</name>
    <dbReference type="NCBI Taxonomy" id="860235"/>
    <lineage>
        <taxon>Bacteria</taxon>
        <taxon>Bacillati</taxon>
        <taxon>Actinomycetota</taxon>
        <taxon>Actinomycetes</taxon>
        <taxon>Pseudonocardiales</taxon>
        <taxon>Pseudonocardiaceae</taxon>
        <taxon>Kibdelosporangium</taxon>
    </lineage>
</organism>
<name>A0A0N9I8E6_9PSEU</name>
<gene>
    <name evidence="2" type="ORF">AOZ06_04540</name>
</gene>
<keyword evidence="3" id="KW-1185">Reference proteome</keyword>
<feature type="transmembrane region" description="Helical" evidence="1">
    <location>
        <begin position="281"/>
        <end position="303"/>
    </location>
</feature>
<dbReference type="EMBL" id="CP012752">
    <property type="protein sequence ID" value="ALG14547.1"/>
    <property type="molecule type" value="Genomic_DNA"/>
</dbReference>
<feature type="transmembrane region" description="Helical" evidence="1">
    <location>
        <begin position="250"/>
        <end position="274"/>
    </location>
</feature>